<keyword evidence="7" id="KW-1185">Reference proteome</keyword>
<name>R8B061_9GAMM</name>
<dbReference type="EMBL" id="ASAD01000011">
    <property type="protein sequence ID" value="EON91990.1"/>
    <property type="molecule type" value="Genomic_DNA"/>
</dbReference>
<dbReference type="OrthoDB" id="9786526at2"/>
<organism evidence="6 7">
    <name type="scientific">Marinobacter lipolyticus SM19</name>
    <dbReference type="NCBI Taxonomy" id="1318628"/>
    <lineage>
        <taxon>Bacteria</taxon>
        <taxon>Pseudomonadati</taxon>
        <taxon>Pseudomonadota</taxon>
        <taxon>Gammaproteobacteria</taxon>
        <taxon>Pseudomonadales</taxon>
        <taxon>Marinobacteraceae</taxon>
        <taxon>Marinobacter</taxon>
    </lineage>
</organism>
<dbReference type="SUPFAM" id="SSF46785">
    <property type="entry name" value="Winged helix' DNA-binding domain"/>
    <property type="match status" value="1"/>
</dbReference>
<evidence type="ECO:0000313" key="7">
    <source>
        <dbReference type="Proteomes" id="UP000016540"/>
    </source>
</evidence>
<dbReference type="SUPFAM" id="SSF53850">
    <property type="entry name" value="Periplasmic binding protein-like II"/>
    <property type="match status" value="1"/>
</dbReference>
<dbReference type="HOGENOM" id="CLU_039613_6_1_6"/>
<dbReference type="PANTHER" id="PTHR30126:SF40">
    <property type="entry name" value="HTH-TYPE TRANSCRIPTIONAL REGULATOR GLTR"/>
    <property type="match status" value="1"/>
</dbReference>
<reference evidence="6 7" key="1">
    <citation type="journal article" date="2013" name="Genome Announc.">
        <title>Draft Genome Sequence of the Moderately Halophilic Bacterium Marinobacter lipolyticus Strain SM19.</title>
        <authorList>
            <person name="Papke R.T."/>
            <person name="de la Haba R.R."/>
            <person name="Infante-Dominguez C."/>
            <person name="Perez D."/>
            <person name="Sanchez-Porro C."/>
            <person name="Lapierre P."/>
            <person name="Ventosa A."/>
        </authorList>
    </citation>
    <scope>NUCLEOTIDE SEQUENCE [LARGE SCALE GENOMIC DNA]</scope>
    <source>
        <strain evidence="6 7">SM19</strain>
    </source>
</reference>
<dbReference type="eggNOG" id="COG0583">
    <property type="taxonomic scope" value="Bacteria"/>
</dbReference>
<feature type="domain" description="HTH lysR-type" evidence="5">
    <location>
        <begin position="4"/>
        <end position="61"/>
    </location>
</feature>
<dbReference type="Pfam" id="PF03466">
    <property type="entry name" value="LysR_substrate"/>
    <property type="match status" value="1"/>
</dbReference>
<dbReference type="Gene3D" id="1.10.10.10">
    <property type="entry name" value="Winged helix-like DNA-binding domain superfamily/Winged helix DNA-binding domain"/>
    <property type="match status" value="1"/>
</dbReference>
<gene>
    <name evidence="6" type="ORF">MARLIPOL_10211</name>
</gene>
<dbReference type="RefSeq" id="WP_012138061.1">
    <property type="nucleotide sequence ID" value="NZ_KE007325.1"/>
</dbReference>
<evidence type="ECO:0000256" key="1">
    <source>
        <dbReference type="ARBA" id="ARBA00009437"/>
    </source>
</evidence>
<proteinExistence type="inferred from homology"/>
<dbReference type="FunFam" id="1.10.10.10:FF:000001">
    <property type="entry name" value="LysR family transcriptional regulator"/>
    <property type="match status" value="1"/>
</dbReference>
<dbReference type="STRING" id="1318628.MARLIPOL_10211"/>
<dbReference type="Gene3D" id="3.40.190.290">
    <property type="match status" value="1"/>
</dbReference>
<dbReference type="InterPro" id="IPR000847">
    <property type="entry name" value="LysR_HTH_N"/>
</dbReference>
<comment type="similarity">
    <text evidence="1">Belongs to the LysR transcriptional regulatory family.</text>
</comment>
<evidence type="ECO:0000256" key="2">
    <source>
        <dbReference type="ARBA" id="ARBA00023015"/>
    </source>
</evidence>
<keyword evidence="3" id="KW-0238">DNA-binding</keyword>
<evidence type="ECO:0000256" key="4">
    <source>
        <dbReference type="ARBA" id="ARBA00023163"/>
    </source>
</evidence>
<dbReference type="PROSITE" id="PS50931">
    <property type="entry name" value="HTH_LYSR"/>
    <property type="match status" value="1"/>
</dbReference>
<dbReference type="AlphaFoldDB" id="R8B061"/>
<comment type="caution">
    <text evidence="6">The sequence shown here is derived from an EMBL/GenBank/DDBJ whole genome shotgun (WGS) entry which is preliminary data.</text>
</comment>
<dbReference type="InterPro" id="IPR036390">
    <property type="entry name" value="WH_DNA-bd_sf"/>
</dbReference>
<evidence type="ECO:0000313" key="6">
    <source>
        <dbReference type="EMBL" id="EON91990.1"/>
    </source>
</evidence>
<accession>R8B061</accession>
<dbReference type="PANTHER" id="PTHR30126">
    <property type="entry name" value="HTH-TYPE TRANSCRIPTIONAL REGULATOR"/>
    <property type="match status" value="1"/>
</dbReference>
<dbReference type="Proteomes" id="UP000016540">
    <property type="component" value="Unassembled WGS sequence"/>
</dbReference>
<dbReference type="GO" id="GO:0003700">
    <property type="term" value="F:DNA-binding transcription factor activity"/>
    <property type="evidence" value="ECO:0007669"/>
    <property type="project" value="InterPro"/>
</dbReference>
<keyword evidence="4" id="KW-0804">Transcription</keyword>
<protein>
    <submittedName>
        <fullName evidence="6">Transcriptional regulator</fullName>
    </submittedName>
</protein>
<dbReference type="PATRIC" id="fig|1318628.3.peg.2037"/>
<evidence type="ECO:0000259" key="5">
    <source>
        <dbReference type="PROSITE" id="PS50931"/>
    </source>
</evidence>
<dbReference type="GO" id="GO:0000976">
    <property type="term" value="F:transcription cis-regulatory region binding"/>
    <property type="evidence" value="ECO:0007669"/>
    <property type="project" value="TreeGrafter"/>
</dbReference>
<dbReference type="InterPro" id="IPR036388">
    <property type="entry name" value="WH-like_DNA-bd_sf"/>
</dbReference>
<sequence length="284" mass="32238">MNNIKLNQLRHFRAVVEQGSVAQAAKTLFCVPSNVTARIRELEEVLGTVLFHREGKRLVLTPNGRRFYGEAVSIIQRVDHAAGLFDEKQAQWEMYLGALDVSLFDFLPARLPKFRVQYPQVKLDICCRPSSELEAAVLAGEMDLVITDGPIEHPLLESCPAYRERMCLITPLNRGGPGDAMTDLDIFGFGTNCSYRVRMDEWALQQGVGSGRSIRVESYHVIFQYVKAGLGLSWFPLSMLNQIDPGNTVERYEMGDSELFFVWRRGREQPEISTFMDFFMGQES</sequence>
<keyword evidence="2" id="KW-0805">Transcription regulation</keyword>
<dbReference type="InterPro" id="IPR005119">
    <property type="entry name" value="LysR_subst-bd"/>
</dbReference>
<evidence type="ECO:0000256" key="3">
    <source>
        <dbReference type="ARBA" id="ARBA00023125"/>
    </source>
</evidence>
<dbReference type="Pfam" id="PF00126">
    <property type="entry name" value="HTH_1"/>
    <property type="match status" value="1"/>
</dbReference>